<dbReference type="EMBL" id="SDAQ01000010">
    <property type="protein sequence ID" value="KAI3556780.1"/>
    <property type="molecule type" value="Genomic_DNA"/>
</dbReference>
<feature type="region of interest" description="Disordered" evidence="1">
    <location>
        <begin position="1"/>
        <end position="21"/>
    </location>
</feature>
<name>A0A9P9XMG9_9PEZI</name>
<evidence type="ECO:0000313" key="2">
    <source>
        <dbReference type="EMBL" id="KAI3556780.1"/>
    </source>
</evidence>
<dbReference type="Proteomes" id="UP001056436">
    <property type="component" value="Unassembled WGS sequence"/>
</dbReference>
<proteinExistence type="predicted"/>
<feature type="compositionally biased region" description="Polar residues" evidence="1">
    <location>
        <begin position="10"/>
        <end position="21"/>
    </location>
</feature>
<comment type="caution">
    <text evidence="2">The sequence shown here is derived from an EMBL/GenBank/DDBJ whole genome shotgun (WGS) entry which is preliminary data.</text>
</comment>
<reference evidence="2" key="1">
    <citation type="submission" date="2019-01" db="EMBL/GenBank/DDBJ databases">
        <title>Colletotrichum abscissum LGMF1257.</title>
        <authorList>
            <person name="Baroncelli R."/>
        </authorList>
    </citation>
    <scope>NUCLEOTIDE SEQUENCE</scope>
    <source>
        <strain evidence="2">Ca142</strain>
    </source>
</reference>
<evidence type="ECO:0000313" key="3">
    <source>
        <dbReference type="Proteomes" id="UP001056436"/>
    </source>
</evidence>
<keyword evidence="3" id="KW-1185">Reference proteome</keyword>
<evidence type="ECO:0000256" key="1">
    <source>
        <dbReference type="SAM" id="MobiDB-lite"/>
    </source>
</evidence>
<protein>
    <submittedName>
        <fullName evidence="2">Uncharacterized protein</fullName>
    </submittedName>
</protein>
<sequence length="220" mass="24727">MATLADYSVDPSTNPASWPTPHQTVEQANIREVNVDFIHTNTIGDSDFHNLRIGAEGHVPLLRQVNRHATRGLYQLISLNITEYSCVVLVSTVKTRNELSEEGFPRDNQDPQLEAAPESIPITTPVLYHVNLSTHSDPIRWPNETTGYIDISKVDIIYVNVNGDSDFHMLRTGTNEHVHHVVTQVTKHLVRGIYHLISLNATEHSCVVVISTRKKRSELP</sequence>
<accession>A0A9P9XMG9</accession>
<gene>
    <name evidence="2" type="ORF">CABS02_02787</name>
</gene>
<organism evidence="2 3">
    <name type="scientific">Colletotrichum abscissum</name>
    <dbReference type="NCBI Taxonomy" id="1671311"/>
    <lineage>
        <taxon>Eukaryota</taxon>
        <taxon>Fungi</taxon>
        <taxon>Dikarya</taxon>
        <taxon>Ascomycota</taxon>
        <taxon>Pezizomycotina</taxon>
        <taxon>Sordariomycetes</taxon>
        <taxon>Hypocreomycetidae</taxon>
        <taxon>Glomerellales</taxon>
        <taxon>Glomerellaceae</taxon>
        <taxon>Colletotrichum</taxon>
        <taxon>Colletotrichum acutatum species complex</taxon>
    </lineage>
</organism>
<dbReference type="AlphaFoldDB" id="A0A9P9XMG9"/>
<dbReference type="OrthoDB" id="4851552at2759"/>